<dbReference type="Gene3D" id="3.20.80.10">
    <property type="entry name" value="Regulatory factor, effector binding domain"/>
    <property type="match status" value="1"/>
</dbReference>
<dbReference type="InterPro" id="IPR029441">
    <property type="entry name" value="Cass2"/>
</dbReference>
<dbReference type="InterPro" id="IPR011256">
    <property type="entry name" value="Reg_factor_effector_dom_sf"/>
</dbReference>
<dbReference type="PROSITE" id="PS01124">
    <property type="entry name" value="HTH_ARAC_FAMILY_2"/>
    <property type="match status" value="1"/>
</dbReference>
<dbReference type="HOGENOM" id="CLU_000445_81_1_9"/>
<dbReference type="SUPFAM" id="SSF55136">
    <property type="entry name" value="Probable bacterial effector-binding domain"/>
    <property type="match status" value="1"/>
</dbReference>
<evidence type="ECO:0000313" key="5">
    <source>
        <dbReference type="EMBL" id="EFW04056.1"/>
    </source>
</evidence>
<dbReference type="AlphaFoldDB" id="E7GD34"/>
<dbReference type="InterPro" id="IPR009057">
    <property type="entry name" value="Homeodomain-like_sf"/>
</dbReference>
<evidence type="ECO:0000256" key="2">
    <source>
        <dbReference type="ARBA" id="ARBA00023125"/>
    </source>
</evidence>
<dbReference type="SMART" id="SM00871">
    <property type="entry name" value="AraC_E_bind"/>
    <property type="match status" value="1"/>
</dbReference>
<dbReference type="GeneID" id="78228252"/>
<dbReference type="eggNOG" id="COG3708">
    <property type="taxonomic scope" value="Bacteria"/>
</dbReference>
<dbReference type="PRINTS" id="PR00032">
    <property type="entry name" value="HTHARAC"/>
</dbReference>
<dbReference type="RefSeq" id="WP_008789764.1">
    <property type="nucleotide sequence ID" value="NZ_AKCB01000001.1"/>
</dbReference>
<comment type="caution">
    <text evidence="5">The sequence shown here is derived from an EMBL/GenBank/DDBJ whole genome shotgun (WGS) entry which is preliminary data.</text>
</comment>
<evidence type="ECO:0000259" key="4">
    <source>
        <dbReference type="PROSITE" id="PS01124"/>
    </source>
</evidence>
<sequence length="308" mass="36117">MNKSTNKELIEEILNFIEDHLYDENLNLDCIALHFGYSKYHLHRLFTALTHFPLHTYIQRRRLSEAGGLLVKTNQRIIEIALQAGYASQRSFSKAFKNLYHVTPNTYRRKQKYNPVQVKYEVSETCLALSETKIFDVRIEEKNHMLFVGVKANTSKGFGVIGRCWYQLHKYKHLILNRIDNDFVVGINDYSHFEKNGVQPCFDYYAVAEVEDLKDIPAKMITKTLPASQYIVFSLKGHNEESMQEIVEYIYGQWFLETTLLFNQNCMYDFVKYGEQIDEQGVSLIEYWIPVLDSCLDHDTIKFGDNNE</sequence>
<dbReference type="InterPro" id="IPR020449">
    <property type="entry name" value="Tscrpt_reg_AraC-type_HTH"/>
</dbReference>
<protein>
    <submittedName>
        <fullName evidence="5">AraC family transcription regulator</fullName>
    </submittedName>
</protein>
<dbReference type="InterPro" id="IPR010499">
    <property type="entry name" value="AraC_E-bd"/>
</dbReference>
<dbReference type="GO" id="GO:0003700">
    <property type="term" value="F:DNA-binding transcription factor activity"/>
    <property type="evidence" value="ECO:0007669"/>
    <property type="project" value="InterPro"/>
</dbReference>
<dbReference type="InterPro" id="IPR018060">
    <property type="entry name" value="HTH_AraC"/>
</dbReference>
<reference evidence="5 6" key="1">
    <citation type="submission" date="2010-12" db="EMBL/GenBank/DDBJ databases">
        <title>The Genome Sequence of Coprobacillus sp. strain 29_1.</title>
        <authorList>
            <consortium name="The Broad Institute Genome Sequencing Platform"/>
            <person name="Earl A."/>
            <person name="Ward D."/>
            <person name="Feldgarden M."/>
            <person name="Gevers D."/>
            <person name="Daigneault M."/>
            <person name="Sibley C.D."/>
            <person name="White A."/>
            <person name="Strauss J."/>
            <person name="Allen-Vercoe E."/>
            <person name="Young S.K."/>
            <person name="Zeng Q."/>
            <person name="Gargeya S."/>
            <person name="Fitzgerald M."/>
            <person name="Haas B."/>
            <person name="Abouelleil A."/>
            <person name="Alvarado L."/>
            <person name="Arachchi H.M."/>
            <person name="Berlin A."/>
            <person name="Brown A."/>
            <person name="Chapman S.B."/>
            <person name="Chen Z."/>
            <person name="Dunbar C."/>
            <person name="Freedman E."/>
            <person name="Gearin G."/>
            <person name="Gellesch M."/>
            <person name="Goldberg J."/>
            <person name="Griggs A."/>
            <person name="Gujja S."/>
            <person name="Heilman E."/>
            <person name="Heiman D."/>
            <person name="Howarth C."/>
            <person name="Larson L."/>
            <person name="Lui A."/>
            <person name="MacDonald P.J.P."/>
            <person name="Mehta T."/>
            <person name="Montmayeur A."/>
            <person name="Murphy C."/>
            <person name="Neiman D."/>
            <person name="Pearson M."/>
            <person name="Priest M."/>
            <person name="Roberts A."/>
            <person name="Saif S."/>
            <person name="Shea T."/>
            <person name="Shenoy N."/>
            <person name="Sisk P."/>
            <person name="Stolte C."/>
            <person name="Sykes S."/>
            <person name="White J."/>
            <person name="Yandava C."/>
            <person name="Nusbaum C."/>
            <person name="Birren B."/>
        </authorList>
    </citation>
    <scope>NUCLEOTIDE SEQUENCE [LARGE SCALE GENOMIC DNA]</scope>
    <source>
        <strain evidence="5 6">29_1</strain>
    </source>
</reference>
<dbReference type="eggNOG" id="COG2207">
    <property type="taxonomic scope" value="Bacteria"/>
</dbReference>
<keyword evidence="1" id="KW-0805">Transcription regulation</keyword>
<gene>
    <name evidence="5" type="ORF">HMPREF9488_02677</name>
</gene>
<evidence type="ECO:0000256" key="1">
    <source>
        <dbReference type="ARBA" id="ARBA00023015"/>
    </source>
</evidence>
<dbReference type="SMART" id="SM00342">
    <property type="entry name" value="HTH_ARAC"/>
    <property type="match status" value="1"/>
</dbReference>
<evidence type="ECO:0000313" key="6">
    <source>
        <dbReference type="Proteomes" id="UP000003157"/>
    </source>
</evidence>
<keyword evidence="6" id="KW-1185">Reference proteome</keyword>
<keyword evidence="3" id="KW-0804">Transcription</keyword>
<proteinExistence type="predicted"/>
<keyword evidence="2" id="KW-0238">DNA-binding</keyword>
<dbReference type="STRING" id="100884.GCA_000269565_00330"/>
<dbReference type="PANTHER" id="PTHR47504:SF5">
    <property type="entry name" value="RIGHT ORIGIN-BINDING PROTEIN"/>
    <property type="match status" value="1"/>
</dbReference>
<dbReference type="OrthoDB" id="45544at2"/>
<dbReference type="Gene3D" id="1.10.10.60">
    <property type="entry name" value="Homeodomain-like"/>
    <property type="match status" value="2"/>
</dbReference>
<dbReference type="InterPro" id="IPR050959">
    <property type="entry name" value="MarA-like"/>
</dbReference>
<dbReference type="GO" id="GO:0043565">
    <property type="term" value="F:sequence-specific DNA binding"/>
    <property type="evidence" value="ECO:0007669"/>
    <property type="project" value="InterPro"/>
</dbReference>
<feature type="domain" description="HTH araC/xylS-type" evidence="4">
    <location>
        <begin position="11"/>
        <end position="110"/>
    </location>
</feature>
<dbReference type="Proteomes" id="UP000003157">
    <property type="component" value="Unassembled WGS sequence"/>
</dbReference>
<organism evidence="5 6">
    <name type="scientific">Coprobacillus cateniformis</name>
    <dbReference type="NCBI Taxonomy" id="100884"/>
    <lineage>
        <taxon>Bacteria</taxon>
        <taxon>Bacillati</taxon>
        <taxon>Bacillota</taxon>
        <taxon>Erysipelotrichia</taxon>
        <taxon>Erysipelotrichales</taxon>
        <taxon>Coprobacillaceae</taxon>
        <taxon>Coprobacillus</taxon>
    </lineage>
</organism>
<dbReference type="PANTHER" id="PTHR47504">
    <property type="entry name" value="RIGHT ORIGIN-BINDING PROTEIN"/>
    <property type="match status" value="1"/>
</dbReference>
<evidence type="ECO:0000256" key="3">
    <source>
        <dbReference type="ARBA" id="ARBA00023163"/>
    </source>
</evidence>
<name>E7GD34_9FIRM</name>
<dbReference type="EMBL" id="ADKX01000040">
    <property type="protein sequence ID" value="EFW04056.1"/>
    <property type="molecule type" value="Genomic_DNA"/>
</dbReference>
<dbReference type="SUPFAM" id="SSF46689">
    <property type="entry name" value="Homeodomain-like"/>
    <property type="match status" value="2"/>
</dbReference>
<dbReference type="Pfam" id="PF12833">
    <property type="entry name" value="HTH_18"/>
    <property type="match status" value="1"/>
</dbReference>
<accession>E7GD34</accession>
<dbReference type="Pfam" id="PF14526">
    <property type="entry name" value="Cass2"/>
    <property type="match status" value="1"/>
</dbReference>